<protein>
    <submittedName>
        <fullName evidence="1">Uncharacterized protein</fullName>
    </submittedName>
</protein>
<sequence>MLTVFPSATLSVLPAVALGPIHKAITQPPRQDVSLGWLYDYIADPPRKDGAPTAPISTFVHSYDVADLFVASLSSADADGRRIIALGERTS</sequence>
<dbReference type="EMBL" id="JASNQZ010000010">
    <property type="protein sequence ID" value="KAL0952717.1"/>
    <property type="molecule type" value="Genomic_DNA"/>
</dbReference>
<gene>
    <name evidence="1" type="ORF">HGRIS_006952</name>
</gene>
<proteinExistence type="predicted"/>
<organism evidence="1 2">
    <name type="scientific">Hohenbuehelia grisea</name>
    <dbReference type="NCBI Taxonomy" id="104357"/>
    <lineage>
        <taxon>Eukaryota</taxon>
        <taxon>Fungi</taxon>
        <taxon>Dikarya</taxon>
        <taxon>Basidiomycota</taxon>
        <taxon>Agaricomycotina</taxon>
        <taxon>Agaricomycetes</taxon>
        <taxon>Agaricomycetidae</taxon>
        <taxon>Agaricales</taxon>
        <taxon>Pleurotineae</taxon>
        <taxon>Pleurotaceae</taxon>
        <taxon>Hohenbuehelia</taxon>
    </lineage>
</organism>
<evidence type="ECO:0000313" key="2">
    <source>
        <dbReference type="Proteomes" id="UP001556367"/>
    </source>
</evidence>
<keyword evidence="2" id="KW-1185">Reference proteome</keyword>
<reference evidence="2" key="1">
    <citation type="submission" date="2024-06" db="EMBL/GenBank/DDBJ databases">
        <title>Multi-omics analyses provide insights into the biosynthesis of the anticancer antibiotic pleurotin in Hohenbuehelia grisea.</title>
        <authorList>
            <person name="Weaver J.A."/>
            <person name="Alberti F."/>
        </authorList>
    </citation>
    <scope>NUCLEOTIDE SEQUENCE [LARGE SCALE GENOMIC DNA]</scope>
    <source>
        <strain evidence="2">T-177</strain>
    </source>
</reference>
<accession>A0ABR3JAY0</accession>
<dbReference type="Gene3D" id="3.40.50.720">
    <property type="entry name" value="NAD(P)-binding Rossmann-like Domain"/>
    <property type="match status" value="1"/>
</dbReference>
<evidence type="ECO:0000313" key="1">
    <source>
        <dbReference type="EMBL" id="KAL0952717.1"/>
    </source>
</evidence>
<dbReference type="Proteomes" id="UP001556367">
    <property type="component" value="Unassembled WGS sequence"/>
</dbReference>
<comment type="caution">
    <text evidence="1">The sequence shown here is derived from an EMBL/GenBank/DDBJ whole genome shotgun (WGS) entry which is preliminary data.</text>
</comment>
<name>A0ABR3JAY0_9AGAR</name>